<evidence type="ECO:0000313" key="3">
    <source>
        <dbReference type="Proteomes" id="UP000784880"/>
    </source>
</evidence>
<dbReference type="Proteomes" id="UP000784880">
    <property type="component" value="Unassembled WGS sequence"/>
</dbReference>
<proteinExistence type="predicted"/>
<accession>A0ABS6JC49</accession>
<keyword evidence="1" id="KW-0472">Membrane</keyword>
<reference evidence="2 3" key="1">
    <citation type="submission" date="2021-06" db="EMBL/GenBank/DDBJ databases">
        <title>Bacillus sp. RD4P76, an endophyte from a halophyte.</title>
        <authorList>
            <person name="Sun J.-Q."/>
        </authorList>
    </citation>
    <scope>NUCLEOTIDE SEQUENCE [LARGE SCALE GENOMIC DNA]</scope>
    <source>
        <strain evidence="2 3">CGMCC 1.15917</strain>
    </source>
</reference>
<protein>
    <submittedName>
        <fullName evidence="2">Uncharacterized protein</fullName>
    </submittedName>
</protein>
<keyword evidence="3" id="KW-1185">Reference proteome</keyword>
<evidence type="ECO:0000313" key="2">
    <source>
        <dbReference type="EMBL" id="MBU9711235.1"/>
    </source>
</evidence>
<feature type="transmembrane region" description="Helical" evidence="1">
    <location>
        <begin position="68"/>
        <end position="85"/>
    </location>
</feature>
<sequence>MKTIRESTDQEIKSYYYLLISESRNTFAHYQRLQSFLESPLLMCVYIVLWGLVGFSVMTFWLFPDPDFSLLLVSGIPLCILLMVTKHSRKEMNKSEQLVDRYHIQLDSFRSKLEQANRTIPDYPYFDTDEHYLPFDHSGHLTDDHIRDTD</sequence>
<comment type="caution">
    <text evidence="2">The sequence shown here is derived from an EMBL/GenBank/DDBJ whole genome shotgun (WGS) entry which is preliminary data.</text>
</comment>
<dbReference type="RefSeq" id="WP_217065117.1">
    <property type="nucleotide sequence ID" value="NZ_JAHQCS010000063.1"/>
</dbReference>
<evidence type="ECO:0000256" key="1">
    <source>
        <dbReference type="SAM" id="Phobius"/>
    </source>
</evidence>
<name>A0ABS6JC49_9BACI</name>
<keyword evidence="1" id="KW-1133">Transmembrane helix</keyword>
<organism evidence="2 3">
    <name type="scientific">Evansella tamaricis</name>
    <dbReference type="NCBI Taxonomy" id="2069301"/>
    <lineage>
        <taxon>Bacteria</taxon>
        <taxon>Bacillati</taxon>
        <taxon>Bacillota</taxon>
        <taxon>Bacilli</taxon>
        <taxon>Bacillales</taxon>
        <taxon>Bacillaceae</taxon>
        <taxon>Evansella</taxon>
    </lineage>
</organism>
<keyword evidence="1" id="KW-0812">Transmembrane</keyword>
<gene>
    <name evidence="2" type="ORF">KS419_05785</name>
</gene>
<dbReference type="EMBL" id="JAHQCS010000063">
    <property type="protein sequence ID" value="MBU9711235.1"/>
    <property type="molecule type" value="Genomic_DNA"/>
</dbReference>
<feature type="transmembrane region" description="Helical" evidence="1">
    <location>
        <begin position="41"/>
        <end position="62"/>
    </location>
</feature>